<sequence length="59" mass="6194">MRLRVASALIVSELRGENDRSEVQMSAAKKGSPAEGVVEFIGFVVFLVIVIGAIATACS</sequence>
<comment type="caution">
    <text evidence="2">The sequence shown here is derived from an EMBL/GenBank/DDBJ whole genome shotgun (WGS) entry which is preliminary data.</text>
</comment>
<evidence type="ECO:0000313" key="2">
    <source>
        <dbReference type="EMBL" id="PCK24351.1"/>
    </source>
</evidence>
<accession>A0A2A5J5U3</accession>
<reference evidence="2 3" key="1">
    <citation type="submission" date="2017-07" db="EMBL/GenBank/DDBJ databases">
        <title>Draft sequence of Rhodococcus enclensis 23b-28.</title>
        <authorList>
            <person name="Besaury L."/>
            <person name="Sancelme M."/>
            <person name="Amato P."/>
            <person name="Lallement A."/>
            <person name="Delort A.-M."/>
        </authorList>
    </citation>
    <scope>NUCLEOTIDE SEQUENCE [LARGE SCALE GENOMIC DNA]</scope>
    <source>
        <strain evidence="2 3">23b-28</strain>
    </source>
</reference>
<gene>
    <name evidence="2" type="ORF">CHR55_26570</name>
</gene>
<proteinExistence type="predicted"/>
<evidence type="ECO:0000256" key="1">
    <source>
        <dbReference type="SAM" id="Phobius"/>
    </source>
</evidence>
<dbReference type="Proteomes" id="UP000230886">
    <property type="component" value="Unassembled WGS sequence"/>
</dbReference>
<keyword evidence="1" id="KW-0472">Membrane</keyword>
<dbReference type="AlphaFoldDB" id="A0A2A5J5U3"/>
<protein>
    <submittedName>
        <fullName evidence="2">Uncharacterized protein</fullName>
    </submittedName>
</protein>
<evidence type="ECO:0000313" key="3">
    <source>
        <dbReference type="Proteomes" id="UP000230886"/>
    </source>
</evidence>
<name>A0A2A5J5U3_RHOSG</name>
<keyword evidence="1" id="KW-0812">Transmembrane</keyword>
<feature type="transmembrane region" description="Helical" evidence="1">
    <location>
        <begin position="40"/>
        <end position="58"/>
    </location>
</feature>
<keyword evidence="1" id="KW-1133">Transmembrane helix</keyword>
<dbReference type="EMBL" id="NOVD01000032">
    <property type="protein sequence ID" value="PCK24351.1"/>
    <property type="molecule type" value="Genomic_DNA"/>
</dbReference>
<organism evidence="2 3">
    <name type="scientific">Rhodococcus qingshengii</name>
    <dbReference type="NCBI Taxonomy" id="334542"/>
    <lineage>
        <taxon>Bacteria</taxon>
        <taxon>Bacillati</taxon>
        <taxon>Actinomycetota</taxon>
        <taxon>Actinomycetes</taxon>
        <taxon>Mycobacteriales</taxon>
        <taxon>Nocardiaceae</taxon>
        <taxon>Rhodococcus</taxon>
        <taxon>Rhodococcus erythropolis group</taxon>
    </lineage>
</organism>